<keyword evidence="1" id="KW-1133">Transmembrane helix</keyword>
<evidence type="ECO:0000313" key="4">
    <source>
        <dbReference type="Proteomes" id="UP001189624"/>
    </source>
</evidence>
<name>A0AA86SH43_9FABA</name>
<dbReference type="InterPro" id="IPR016140">
    <property type="entry name" value="Bifunc_inhib/LTP/seed_store"/>
</dbReference>
<organism evidence="3 4">
    <name type="scientific">Sphenostylis stenocarpa</name>
    <dbReference type="NCBI Taxonomy" id="92480"/>
    <lineage>
        <taxon>Eukaryota</taxon>
        <taxon>Viridiplantae</taxon>
        <taxon>Streptophyta</taxon>
        <taxon>Embryophyta</taxon>
        <taxon>Tracheophyta</taxon>
        <taxon>Spermatophyta</taxon>
        <taxon>Magnoliopsida</taxon>
        <taxon>eudicotyledons</taxon>
        <taxon>Gunneridae</taxon>
        <taxon>Pentapetalae</taxon>
        <taxon>rosids</taxon>
        <taxon>fabids</taxon>
        <taxon>Fabales</taxon>
        <taxon>Fabaceae</taxon>
        <taxon>Papilionoideae</taxon>
        <taxon>50 kb inversion clade</taxon>
        <taxon>NPAAA clade</taxon>
        <taxon>indigoferoid/millettioid clade</taxon>
        <taxon>Phaseoleae</taxon>
        <taxon>Sphenostylis</taxon>
    </lineage>
</organism>
<evidence type="ECO:0000313" key="3">
    <source>
        <dbReference type="EMBL" id="CAJ1958213.1"/>
    </source>
</evidence>
<accession>A0AA86SH43</accession>
<evidence type="ECO:0000259" key="2">
    <source>
        <dbReference type="Pfam" id="PF14368"/>
    </source>
</evidence>
<keyword evidence="1" id="KW-0812">Transmembrane</keyword>
<dbReference type="EMBL" id="OY731402">
    <property type="protein sequence ID" value="CAJ1958213.1"/>
    <property type="molecule type" value="Genomic_DNA"/>
</dbReference>
<protein>
    <recommendedName>
        <fullName evidence="2">Bifunctional inhibitor/plant lipid transfer protein/seed storage helical domain-containing protein</fullName>
    </recommendedName>
</protein>
<feature type="transmembrane region" description="Helical" evidence="1">
    <location>
        <begin position="86"/>
        <end position="108"/>
    </location>
</feature>
<sequence length="110" mass="12480">MRKCDMKSFWLVAVVVVNVLSVLMVGAEECETEILGMKIECTYYMTKSDPRILDPNPQCCKAIADAHKKLSCWCNSLARKVGVFPLFLSFSLSVYLSFLILVVITMLFHH</sequence>
<dbReference type="Proteomes" id="UP001189624">
    <property type="component" value="Chromosome 5"/>
</dbReference>
<dbReference type="Gramene" id="rna-AYBTSS11_LOCUS17615">
    <property type="protein sequence ID" value="CAJ1958213.1"/>
    <property type="gene ID" value="gene-AYBTSS11_LOCUS17615"/>
</dbReference>
<evidence type="ECO:0000256" key="1">
    <source>
        <dbReference type="SAM" id="Phobius"/>
    </source>
</evidence>
<reference evidence="3" key="1">
    <citation type="submission" date="2023-10" db="EMBL/GenBank/DDBJ databases">
        <authorList>
            <person name="Domelevo Entfellner J.-B."/>
        </authorList>
    </citation>
    <scope>NUCLEOTIDE SEQUENCE</scope>
</reference>
<feature type="domain" description="Bifunctional inhibitor/plant lipid transfer protein/seed storage helical" evidence="2">
    <location>
        <begin position="14"/>
        <end position="78"/>
    </location>
</feature>
<dbReference type="SUPFAM" id="SSF47699">
    <property type="entry name" value="Bifunctional inhibitor/lipid-transfer protein/seed storage 2S albumin"/>
    <property type="match status" value="1"/>
</dbReference>
<proteinExistence type="predicted"/>
<dbReference type="AlphaFoldDB" id="A0AA86SH43"/>
<dbReference type="Gene3D" id="1.10.110.10">
    <property type="entry name" value="Plant lipid-transfer and hydrophobic proteins"/>
    <property type="match status" value="1"/>
</dbReference>
<dbReference type="InterPro" id="IPR036312">
    <property type="entry name" value="Bifun_inhib/LTP/seed_sf"/>
</dbReference>
<gene>
    <name evidence="3" type="ORF">AYBTSS11_LOCUS17615</name>
</gene>
<feature type="transmembrane region" description="Helical" evidence="1">
    <location>
        <begin position="9"/>
        <end position="27"/>
    </location>
</feature>
<keyword evidence="1" id="KW-0472">Membrane</keyword>
<dbReference type="Pfam" id="PF14368">
    <property type="entry name" value="LTP_2"/>
    <property type="match status" value="1"/>
</dbReference>
<keyword evidence="4" id="KW-1185">Reference proteome</keyword>